<gene>
    <name evidence="1" type="ORF">MNB_SV-12-372</name>
</gene>
<name>A0A1W1CKB2_9ZZZZ</name>
<proteinExistence type="predicted"/>
<dbReference type="EMBL" id="FPHE01000149">
    <property type="protein sequence ID" value="SFV66143.1"/>
    <property type="molecule type" value="Genomic_DNA"/>
</dbReference>
<accession>A0A1W1CKB2</accession>
<sequence length="97" mass="11470">MVEDLKVEGDSYKDSIDIKRNKYKNFVQNDEKGVDFFQEEEKEFNKNGVETLVETDSSRYNKVPNEDVTELETIDLRDRDNIKEVNVFMEDVKIIVD</sequence>
<protein>
    <submittedName>
        <fullName evidence="1">Uncharacterized protein</fullName>
    </submittedName>
</protein>
<organism evidence="1">
    <name type="scientific">hydrothermal vent metagenome</name>
    <dbReference type="NCBI Taxonomy" id="652676"/>
    <lineage>
        <taxon>unclassified sequences</taxon>
        <taxon>metagenomes</taxon>
        <taxon>ecological metagenomes</taxon>
    </lineage>
</organism>
<dbReference type="AlphaFoldDB" id="A0A1W1CKB2"/>
<reference evidence="1" key="1">
    <citation type="submission" date="2016-10" db="EMBL/GenBank/DDBJ databases">
        <authorList>
            <person name="de Groot N.N."/>
        </authorList>
    </citation>
    <scope>NUCLEOTIDE SEQUENCE</scope>
</reference>
<evidence type="ECO:0000313" key="1">
    <source>
        <dbReference type="EMBL" id="SFV66143.1"/>
    </source>
</evidence>